<evidence type="ECO:0000256" key="1">
    <source>
        <dbReference type="ARBA" id="ARBA00004141"/>
    </source>
</evidence>
<protein>
    <recommendedName>
        <fullName evidence="2">Tumor protein p53-inducible protein 11</fullName>
    </recommendedName>
    <alternativeName>
        <fullName evidence="7">p53-induced gene 11 protein</fullName>
    </alternativeName>
</protein>
<evidence type="ECO:0000256" key="2">
    <source>
        <dbReference type="ARBA" id="ARBA00019449"/>
    </source>
</evidence>
<organism evidence="9">
    <name type="scientific">Capra hircus</name>
    <name type="common">Goat</name>
    <dbReference type="NCBI Taxonomy" id="9925"/>
    <lineage>
        <taxon>Eukaryota</taxon>
        <taxon>Metazoa</taxon>
        <taxon>Chordata</taxon>
        <taxon>Craniata</taxon>
        <taxon>Vertebrata</taxon>
        <taxon>Euteleostomi</taxon>
        <taxon>Mammalia</taxon>
        <taxon>Eutheria</taxon>
        <taxon>Laurasiatheria</taxon>
        <taxon>Artiodactyla</taxon>
        <taxon>Ruminantia</taxon>
        <taxon>Pecora</taxon>
        <taxon>Bovidae</taxon>
        <taxon>Caprinae</taxon>
        <taxon>Capra</taxon>
    </lineage>
</organism>
<feature type="transmembrane region" description="Helical" evidence="8">
    <location>
        <begin position="64"/>
        <end position="83"/>
    </location>
</feature>
<reference evidence="9" key="2">
    <citation type="submission" date="2025-08" db="UniProtKB">
        <authorList>
            <consortium name="Ensembl"/>
        </authorList>
    </citation>
    <scope>IDENTIFICATION</scope>
</reference>
<dbReference type="Pfam" id="PF14936">
    <property type="entry name" value="p53-inducible11"/>
    <property type="match status" value="1"/>
</dbReference>
<dbReference type="GO" id="GO:0016020">
    <property type="term" value="C:membrane"/>
    <property type="evidence" value="ECO:0007669"/>
    <property type="project" value="UniProtKB-SubCell"/>
</dbReference>
<reference evidence="9" key="1">
    <citation type="submission" date="2019-03" db="EMBL/GenBank/DDBJ databases">
        <title>Genome sequencing and reference-guided assembly of Black Bengal Goat (Capra hircus).</title>
        <authorList>
            <person name="Siddiki A.Z."/>
            <person name="Baten A."/>
            <person name="Billah M."/>
            <person name="Alam M.A.U."/>
            <person name="Shawrob K.S.M."/>
            <person name="Saha S."/>
            <person name="Chowdhury M."/>
            <person name="Rahman A.H."/>
            <person name="Stear M."/>
            <person name="Miah G."/>
            <person name="Das G.B."/>
            <person name="Hossain M.M."/>
            <person name="Kumkum M."/>
            <person name="Islam M.S."/>
            <person name="Mollah A.M."/>
            <person name="Ahsan A."/>
            <person name="Tusar F."/>
            <person name="Khan M.K.I."/>
        </authorList>
    </citation>
    <scope>NUCLEOTIDE SEQUENCE [LARGE SCALE GENOMIC DNA]</scope>
</reference>
<evidence type="ECO:0000256" key="4">
    <source>
        <dbReference type="ARBA" id="ARBA00022692"/>
    </source>
</evidence>
<keyword evidence="3" id="KW-0597">Phosphoprotein</keyword>
<evidence type="ECO:0000256" key="5">
    <source>
        <dbReference type="ARBA" id="ARBA00022989"/>
    </source>
</evidence>
<feature type="transmembrane region" description="Helical" evidence="8">
    <location>
        <begin position="136"/>
        <end position="164"/>
    </location>
</feature>
<keyword evidence="4 8" id="KW-0812">Transmembrane</keyword>
<dbReference type="InterPro" id="IPR028266">
    <property type="entry name" value="TP53I11"/>
</dbReference>
<evidence type="ECO:0000256" key="7">
    <source>
        <dbReference type="ARBA" id="ARBA00032100"/>
    </source>
</evidence>
<sequence>MAAKQPPPLMKKHSQTDLVSRLKTRKILGVGGEDDDGEVHRSKISQVLGNEIKFAVREPLGLRVWQFVSAVLFSGIAIMALAFPDQLYDAVFDGAQVTSKTPIRLYGGALLSEYCWADAGKVMSNWGGAWRARETWGAFLFFVLALCFPFSCRVCLCWVCGAILRPLVEHRPWFGTVPNHHLRQSTY</sequence>
<dbReference type="PANTHER" id="PTHR31584">
    <property type="entry name" value="TUMOR PROTEIN P53-INDUCIBLE PROTEIN 11"/>
    <property type="match status" value="1"/>
</dbReference>
<accession>A0A8C2RC17</accession>
<dbReference type="Ensembl" id="ENSCHIT00010036981.1">
    <property type="protein sequence ID" value="ENSCHIP00010026208.1"/>
    <property type="gene ID" value="ENSCHIG00010019445.1"/>
</dbReference>
<dbReference type="PANTHER" id="PTHR31584:SF1">
    <property type="entry name" value="TUMOR PROTEIN P53-INDUCIBLE PROTEIN 11"/>
    <property type="match status" value="1"/>
</dbReference>
<keyword evidence="6 8" id="KW-0472">Membrane</keyword>
<name>A0A8C2RC17_CAPHI</name>
<comment type="subcellular location">
    <subcellularLocation>
        <location evidence="1">Membrane</location>
        <topology evidence="1">Multi-pass membrane protein</topology>
    </subcellularLocation>
</comment>
<evidence type="ECO:0000256" key="8">
    <source>
        <dbReference type="SAM" id="Phobius"/>
    </source>
</evidence>
<dbReference type="AlphaFoldDB" id="A0A8C2RC17"/>
<keyword evidence="5 8" id="KW-1133">Transmembrane helix</keyword>
<evidence type="ECO:0000256" key="3">
    <source>
        <dbReference type="ARBA" id="ARBA00022553"/>
    </source>
</evidence>
<proteinExistence type="predicted"/>
<evidence type="ECO:0000313" key="9">
    <source>
        <dbReference type="Ensembl" id="ENSCHIP00010026208.1"/>
    </source>
</evidence>
<evidence type="ECO:0000256" key="6">
    <source>
        <dbReference type="ARBA" id="ARBA00023136"/>
    </source>
</evidence>